<feature type="transmembrane region" description="Helical" evidence="9">
    <location>
        <begin position="240"/>
        <end position="261"/>
    </location>
</feature>
<evidence type="ECO:0000256" key="5">
    <source>
        <dbReference type="ARBA" id="ARBA00023136"/>
    </source>
</evidence>
<feature type="transmembrane region" description="Helical" evidence="9">
    <location>
        <begin position="95"/>
        <end position="114"/>
    </location>
</feature>
<dbReference type="Gene3D" id="1.20.1070.10">
    <property type="entry name" value="Rhodopsin 7-helix transmembrane proteins"/>
    <property type="match status" value="1"/>
</dbReference>
<reference evidence="11" key="1">
    <citation type="submission" date="2021-02" db="EMBL/GenBank/DDBJ databases">
        <authorList>
            <person name="Nowell W R."/>
        </authorList>
    </citation>
    <scope>NUCLEOTIDE SEQUENCE</scope>
</reference>
<feature type="transmembrane region" description="Helical" evidence="9">
    <location>
        <begin position="188"/>
        <end position="211"/>
    </location>
</feature>
<dbReference type="InterPro" id="IPR017452">
    <property type="entry name" value="GPCR_Rhodpsn_7TM"/>
</dbReference>
<evidence type="ECO:0000313" key="12">
    <source>
        <dbReference type="Proteomes" id="UP000663828"/>
    </source>
</evidence>
<dbReference type="Pfam" id="PF00001">
    <property type="entry name" value="7tm_1"/>
    <property type="match status" value="1"/>
</dbReference>
<evidence type="ECO:0000313" key="11">
    <source>
        <dbReference type="EMBL" id="CAF1406422.1"/>
    </source>
</evidence>
<dbReference type="GO" id="GO:0004930">
    <property type="term" value="F:G protein-coupled receptor activity"/>
    <property type="evidence" value="ECO:0007669"/>
    <property type="project" value="UniProtKB-KW"/>
</dbReference>
<dbReference type="PANTHER" id="PTHR45695">
    <property type="entry name" value="LEUCOKININ RECEPTOR-RELATED"/>
    <property type="match status" value="1"/>
</dbReference>
<comment type="similarity">
    <text evidence="8">Belongs to the G-protein coupled receptor 1 family.</text>
</comment>
<comment type="caution">
    <text evidence="11">The sequence shown here is derived from an EMBL/GenBank/DDBJ whole genome shotgun (WGS) entry which is preliminary data.</text>
</comment>
<evidence type="ECO:0000256" key="8">
    <source>
        <dbReference type="RuleBase" id="RU000688"/>
    </source>
</evidence>
<dbReference type="EMBL" id="CAJNOR010003364">
    <property type="protein sequence ID" value="CAF1406422.1"/>
    <property type="molecule type" value="Genomic_DNA"/>
</dbReference>
<name>A0A815LQS0_ADIRI</name>
<feature type="transmembrane region" description="Helical" evidence="9">
    <location>
        <begin position="281"/>
        <end position="305"/>
    </location>
</feature>
<keyword evidence="5 9" id="KW-0472">Membrane</keyword>
<keyword evidence="6 8" id="KW-0675">Receptor</keyword>
<sequence>MTLIISPVSIRDICLLFLYTFTSFLALIGNGVVFRISFLRKRSNHLPLSTTSILLLNLAFADGLSGLAIPLQFIFCSTHFLHKVPFSSHLCVLCKSTQILAYNASTLTMCIIAYDRYRLIQNPLRQYSRRNTRQPILLTWFVSALFASSCLISMKVHTYFLSKQKLISCQILFPVKNQDISSGLIRKIRVFCLVVLFYIIPLLTISILCCLTMRTIARRSVIGVQQFPAFKQTRTRSIRLLIIMVLVFALSHLPVHFLHIRDFFVPSLSKYHTQKNRCNDSTIYLACYWLGISSCCHNPIIYSWFNRRFRTVALNCFRSIAFCGRQ</sequence>
<protein>
    <recommendedName>
        <fullName evidence="10">G-protein coupled receptors family 1 profile domain-containing protein</fullName>
    </recommendedName>
</protein>
<dbReference type="PROSITE" id="PS50262">
    <property type="entry name" value="G_PROTEIN_RECEP_F1_2"/>
    <property type="match status" value="1"/>
</dbReference>
<keyword evidence="2 8" id="KW-0812">Transmembrane</keyword>
<evidence type="ECO:0000256" key="7">
    <source>
        <dbReference type="ARBA" id="ARBA00023224"/>
    </source>
</evidence>
<feature type="transmembrane region" description="Helical" evidence="9">
    <location>
        <begin position="54"/>
        <end position="75"/>
    </location>
</feature>
<dbReference type="Proteomes" id="UP000663828">
    <property type="component" value="Unassembled WGS sequence"/>
</dbReference>
<dbReference type="GO" id="GO:0005886">
    <property type="term" value="C:plasma membrane"/>
    <property type="evidence" value="ECO:0007669"/>
    <property type="project" value="TreeGrafter"/>
</dbReference>
<evidence type="ECO:0000256" key="3">
    <source>
        <dbReference type="ARBA" id="ARBA00022989"/>
    </source>
</evidence>
<evidence type="ECO:0000256" key="1">
    <source>
        <dbReference type="ARBA" id="ARBA00004141"/>
    </source>
</evidence>
<keyword evidence="12" id="KW-1185">Reference proteome</keyword>
<evidence type="ECO:0000256" key="4">
    <source>
        <dbReference type="ARBA" id="ARBA00023040"/>
    </source>
</evidence>
<dbReference type="PRINTS" id="PR00237">
    <property type="entry name" value="GPCRRHODOPSN"/>
</dbReference>
<feature type="transmembrane region" description="Helical" evidence="9">
    <location>
        <begin position="135"/>
        <end position="154"/>
    </location>
</feature>
<feature type="transmembrane region" description="Helical" evidence="9">
    <location>
        <begin position="16"/>
        <end position="34"/>
    </location>
</feature>
<proteinExistence type="inferred from homology"/>
<keyword evidence="7 8" id="KW-0807">Transducer</keyword>
<evidence type="ECO:0000256" key="6">
    <source>
        <dbReference type="ARBA" id="ARBA00023170"/>
    </source>
</evidence>
<dbReference type="PROSITE" id="PS00237">
    <property type="entry name" value="G_PROTEIN_RECEP_F1_1"/>
    <property type="match status" value="1"/>
</dbReference>
<feature type="domain" description="G-protein coupled receptors family 1 profile" evidence="10">
    <location>
        <begin position="29"/>
        <end position="302"/>
    </location>
</feature>
<keyword evidence="3 9" id="KW-1133">Transmembrane helix</keyword>
<accession>A0A815LQS0</accession>
<dbReference type="SUPFAM" id="SSF81321">
    <property type="entry name" value="Family A G protein-coupled receptor-like"/>
    <property type="match status" value="1"/>
</dbReference>
<dbReference type="AlphaFoldDB" id="A0A815LQS0"/>
<organism evidence="11 12">
    <name type="scientific">Adineta ricciae</name>
    <name type="common">Rotifer</name>
    <dbReference type="NCBI Taxonomy" id="249248"/>
    <lineage>
        <taxon>Eukaryota</taxon>
        <taxon>Metazoa</taxon>
        <taxon>Spiralia</taxon>
        <taxon>Gnathifera</taxon>
        <taxon>Rotifera</taxon>
        <taxon>Eurotatoria</taxon>
        <taxon>Bdelloidea</taxon>
        <taxon>Adinetida</taxon>
        <taxon>Adinetidae</taxon>
        <taxon>Adineta</taxon>
    </lineage>
</organism>
<evidence type="ECO:0000256" key="2">
    <source>
        <dbReference type="ARBA" id="ARBA00022692"/>
    </source>
</evidence>
<dbReference type="InterPro" id="IPR000276">
    <property type="entry name" value="GPCR_Rhodpsn"/>
</dbReference>
<comment type="subcellular location">
    <subcellularLocation>
        <location evidence="1">Membrane</location>
        <topology evidence="1">Multi-pass membrane protein</topology>
    </subcellularLocation>
</comment>
<evidence type="ECO:0000256" key="9">
    <source>
        <dbReference type="SAM" id="Phobius"/>
    </source>
</evidence>
<keyword evidence="4 8" id="KW-0297">G-protein coupled receptor</keyword>
<gene>
    <name evidence="11" type="ORF">XAT740_LOCUS34438</name>
</gene>
<evidence type="ECO:0000259" key="10">
    <source>
        <dbReference type="PROSITE" id="PS50262"/>
    </source>
</evidence>
<dbReference type="PANTHER" id="PTHR45695:SF9">
    <property type="entry name" value="LEUCOKININ RECEPTOR"/>
    <property type="match status" value="1"/>
</dbReference>